<accession>A0A0J6C795</accession>
<reference evidence="1 4" key="2">
    <citation type="submission" date="2016-07" db="EMBL/GenBank/DDBJ databases">
        <title>Complete genome sequences of Bordetella pseudohinzii.</title>
        <authorList>
            <person name="Spilker T."/>
            <person name="Darrah R."/>
            <person name="LiPuma J.J."/>
        </authorList>
    </citation>
    <scope>NUCLEOTIDE SEQUENCE [LARGE SCALE GENOMIC DNA]</scope>
    <source>
        <strain evidence="1 4">HI4681</strain>
    </source>
</reference>
<dbReference type="EMBL" id="CYTV01000003">
    <property type="protein sequence ID" value="CUI65926.1"/>
    <property type="molecule type" value="Genomic_DNA"/>
</dbReference>
<dbReference type="AlphaFoldDB" id="A0A0J6C795"/>
<dbReference type="OrthoDB" id="3734119at2"/>
<evidence type="ECO:0000313" key="3">
    <source>
        <dbReference type="Proteomes" id="UP000053096"/>
    </source>
</evidence>
<dbReference type="Proteomes" id="UP000092950">
    <property type="component" value="Chromosome"/>
</dbReference>
<dbReference type="Pfam" id="PF11455">
    <property type="entry name" value="MazE-like"/>
    <property type="match status" value="1"/>
</dbReference>
<evidence type="ECO:0000313" key="1">
    <source>
        <dbReference type="EMBL" id="ANY14411.1"/>
    </source>
</evidence>
<evidence type="ECO:0000313" key="4">
    <source>
        <dbReference type="Proteomes" id="UP000092950"/>
    </source>
</evidence>
<gene>
    <name evidence="1" type="ORF">BBN53_00025</name>
    <name evidence="2" type="ORF">ERS370011_01651</name>
</gene>
<sequence length="74" mass="8342">MKTSIINSQVQKHKNARNMAGLRLVEIWVPDTRLPGFAEECRRQSRAIASSSKTDEQVERLMDDAVAAVDGWTK</sequence>
<proteinExistence type="predicted"/>
<name>A0A0J6C795_9BORD</name>
<protein>
    <submittedName>
        <fullName evidence="2">Protein of uncharacterized function (DUF3018)</fullName>
    </submittedName>
</protein>
<accession>A0A0M7EDK5</accession>
<keyword evidence="4" id="KW-1185">Reference proteome</keyword>
<evidence type="ECO:0000313" key="2">
    <source>
        <dbReference type="EMBL" id="CUI65926.1"/>
    </source>
</evidence>
<dbReference type="RefSeq" id="WP_043210752.1">
    <property type="nucleotide sequence ID" value="NZ_CAJGUP010000223.1"/>
</dbReference>
<dbReference type="EMBL" id="CP016440">
    <property type="protein sequence ID" value="ANY14411.1"/>
    <property type="molecule type" value="Genomic_DNA"/>
</dbReference>
<dbReference type="Proteomes" id="UP000053096">
    <property type="component" value="Unassembled WGS sequence"/>
</dbReference>
<dbReference type="InterPro" id="IPR021558">
    <property type="entry name" value="MazE-like"/>
</dbReference>
<reference evidence="2 3" key="1">
    <citation type="submission" date="2015-09" db="EMBL/GenBank/DDBJ databases">
        <authorList>
            <person name="Jackson K.R."/>
            <person name="Lunt B.L."/>
            <person name="Fisher J.N.B."/>
            <person name="Gardner A.V."/>
            <person name="Bailey M.E."/>
            <person name="Deus L.M."/>
            <person name="Earl A.S."/>
            <person name="Gibby P.D."/>
            <person name="Hartmann K.A."/>
            <person name="Liu J.E."/>
            <person name="Manci A.M."/>
            <person name="Nielsen D.A."/>
            <person name="Solomon M.B."/>
            <person name="Breakwell D.P."/>
            <person name="Burnett S.H."/>
            <person name="Grose J.H."/>
        </authorList>
    </citation>
    <scope>NUCLEOTIDE SEQUENCE [LARGE SCALE GENOMIC DNA]</scope>
    <source>
        <strain evidence="2 3">2789STDY5608636</strain>
    </source>
</reference>
<organism evidence="2 3">
    <name type="scientific">Bordetella pseudohinzii</name>
    <dbReference type="NCBI Taxonomy" id="1331258"/>
    <lineage>
        <taxon>Bacteria</taxon>
        <taxon>Pseudomonadati</taxon>
        <taxon>Pseudomonadota</taxon>
        <taxon>Betaproteobacteria</taxon>
        <taxon>Burkholderiales</taxon>
        <taxon>Alcaligenaceae</taxon>
        <taxon>Bordetella</taxon>
    </lineage>
</organism>
<dbReference type="KEGG" id="bpdz:BBN53_00025"/>